<reference evidence="3" key="2">
    <citation type="submission" date="2015-01" db="EMBL/GenBank/DDBJ databases">
        <title>Evolutionary Origins and Diversification of the Mycorrhizal Mutualists.</title>
        <authorList>
            <consortium name="DOE Joint Genome Institute"/>
            <consortium name="Mycorrhizal Genomics Consortium"/>
            <person name="Kohler A."/>
            <person name="Kuo A."/>
            <person name="Nagy L.G."/>
            <person name="Floudas D."/>
            <person name="Copeland A."/>
            <person name="Barry K.W."/>
            <person name="Cichocki N."/>
            <person name="Veneault-Fourrey C."/>
            <person name="LaButti K."/>
            <person name="Lindquist E.A."/>
            <person name="Lipzen A."/>
            <person name="Lundell T."/>
            <person name="Morin E."/>
            <person name="Murat C."/>
            <person name="Riley R."/>
            <person name="Ohm R."/>
            <person name="Sun H."/>
            <person name="Tunlid A."/>
            <person name="Henrissat B."/>
            <person name="Grigoriev I.V."/>
            <person name="Hibbett D.S."/>
            <person name="Martin F."/>
        </authorList>
    </citation>
    <scope>NUCLEOTIDE SEQUENCE [LARGE SCALE GENOMIC DNA]</scope>
    <source>
        <strain evidence="3">h7</strain>
    </source>
</reference>
<sequence length="282" mass="31992">MYGVVTDAEYHCTSHPRNCFRGLIDSMDPQIKAIANLKALDGTASEIKLKTLKNNEDTWKFPSRNTRTFSMASVVGDKCLIENGDLHSSTQKQTLKQTIEGVPRPPDLIFPTPECQSGPRSRSRKVSRRPLFACQRSGSWIWSSGRILDASITRGRTRLSLTEEEKAELAKELAEKYSRRRLGTNADRYKEEEPELDSDGEPMLEAEVDLSAFLEKHRISDNIGPSIRIAEAKDYDDDDAASKKRKVEQIVWDEELDTMNREKKAAEATWDLNGDFARNPRN</sequence>
<gene>
    <name evidence="2" type="ORF">M413DRAFT_410670</name>
</gene>
<dbReference type="HOGENOM" id="CLU_987137_0_0_1"/>
<evidence type="ECO:0000313" key="3">
    <source>
        <dbReference type="Proteomes" id="UP000053424"/>
    </source>
</evidence>
<organism evidence="2 3">
    <name type="scientific">Hebeloma cylindrosporum</name>
    <dbReference type="NCBI Taxonomy" id="76867"/>
    <lineage>
        <taxon>Eukaryota</taxon>
        <taxon>Fungi</taxon>
        <taxon>Dikarya</taxon>
        <taxon>Basidiomycota</taxon>
        <taxon>Agaricomycotina</taxon>
        <taxon>Agaricomycetes</taxon>
        <taxon>Agaricomycetidae</taxon>
        <taxon>Agaricales</taxon>
        <taxon>Agaricineae</taxon>
        <taxon>Hymenogastraceae</taxon>
        <taxon>Hebeloma</taxon>
    </lineage>
</organism>
<evidence type="ECO:0000313" key="2">
    <source>
        <dbReference type="EMBL" id="KIM42068.1"/>
    </source>
</evidence>
<dbReference type="EMBL" id="KN831779">
    <property type="protein sequence ID" value="KIM42068.1"/>
    <property type="molecule type" value="Genomic_DNA"/>
</dbReference>
<reference evidence="2 3" key="1">
    <citation type="submission" date="2014-04" db="EMBL/GenBank/DDBJ databases">
        <authorList>
            <consortium name="DOE Joint Genome Institute"/>
            <person name="Kuo A."/>
            <person name="Gay G."/>
            <person name="Dore J."/>
            <person name="Kohler A."/>
            <person name="Nagy L.G."/>
            <person name="Floudas D."/>
            <person name="Copeland A."/>
            <person name="Barry K.W."/>
            <person name="Cichocki N."/>
            <person name="Veneault-Fourrey C."/>
            <person name="LaButti K."/>
            <person name="Lindquist E.A."/>
            <person name="Lipzen A."/>
            <person name="Lundell T."/>
            <person name="Morin E."/>
            <person name="Murat C."/>
            <person name="Sun H."/>
            <person name="Tunlid A."/>
            <person name="Henrissat B."/>
            <person name="Grigoriev I.V."/>
            <person name="Hibbett D.S."/>
            <person name="Martin F."/>
            <person name="Nordberg H.P."/>
            <person name="Cantor M.N."/>
            <person name="Hua S.X."/>
        </authorList>
    </citation>
    <scope>NUCLEOTIDE SEQUENCE [LARGE SCALE GENOMIC DNA]</scope>
    <source>
        <strain evidence="3">h7</strain>
    </source>
</reference>
<protein>
    <submittedName>
        <fullName evidence="2">Uncharacterized protein</fullName>
    </submittedName>
</protein>
<feature type="region of interest" description="Disordered" evidence="1">
    <location>
        <begin position="101"/>
        <end position="123"/>
    </location>
</feature>
<dbReference type="STRING" id="686832.A0A0C2XWP1"/>
<accession>A0A0C2XWP1</accession>
<dbReference type="Proteomes" id="UP000053424">
    <property type="component" value="Unassembled WGS sequence"/>
</dbReference>
<dbReference type="OrthoDB" id="2505473at2759"/>
<keyword evidence="3" id="KW-1185">Reference proteome</keyword>
<name>A0A0C2XWP1_HEBCY</name>
<evidence type="ECO:0000256" key="1">
    <source>
        <dbReference type="SAM" id="MobiDB-lite"/>
    </source>
</evidence>
<dbReference type="AlphaFoldDB" id="A0A0C2XWP1"/>
<proteinExistence type="predicted"/>